<protein>
    <submittedName>
        <fullName evidence="1">Uncharacterized protein</fullName>
    </submittedName>
</protein>
<dbReference type="InterPro" id="IPR036412">
    <property type="entry name" value="HAD-like_sf"/>
</dbReference>
<dbReference type="AlphaFoldDB" id="A0A198AL77"/>
<comment type="caution">
    <text evidence="1">The sequence shown here is derived from an EMBL/GenBank/DDBJ whole genome shotgun (WGS) entry which is preliminary data.</text>
</comment>
<dbReference type="Gene3D" id="3.40.50.1000">
    <property type="entry name" value="HAD superfamily/HAD-like"/>
    <property type="match status" value="1"/>
</dbReference>
<accession>A0A198AL77</accession>
<dbReference type="OrthoDB" id="2471595at2"/>
<evidence type="ECO:0000313" key="2">
    <source>
        <dbReference type="Proteomes" id="UP000078454"/>
    </source>
</evidence>
<sequence length="101" mass="11467">MKKNLWVFNIDNTLANTNEKIQERVDGFGTKLCPFPLPSGFFEDNPDVFLGAAPYSGSAEALRRLEETGSKVVYVTTRSPWFRNLTEHWLRMNGFPLGEAI</sequence>
<dbReference type="EMBL" id="LYPB01000047">
    <property type="protein sequence ID" value="OAS21825.1"/>
    <property type="molecule type" value="Genomic_DNA"/>
</dbReference>
<organism evidence="1 2">
    <name type="scientific">Paenibacillus oryzisoli</name>
    <dbReference type="NCBI Taxonomy" id="1850517"/>
    <lineage>
        <taxon>Bacteria</taxon>
        <taxon>Bacillati</taxon>
        <taxon>Bacillota</taxon>
        <taxon>Bacilli</taxon>
        <taxon>Bacillales</taxon>
        <taxon>Paenibacillaceae</taxon>
        <taxon>Paenibacillus</taxon>
    </lineage>
</organism>
<name>A0A198AL77_9BACL</name>
<gene>
    <name evidence="1" type="ORF">A8708_06715</name>
</gene>
<evidence type="ECO:0000313" key="1">
    <source>
        <dbReference type="EMBL" id="OAS21825.1"/>
    </source>
</evidence>
<dbReference type="RefSeq" id="WP_068662289.1">
    <property type="nucleotide sequence ID" value="NZ_LYPB01000047.1"/>
</dbReference>
<proteinExistence type="predicted"/>
<keyword evidence="2" id="KW-1185">Reference proteome</keyword>
<dbReference type="InterPro" id="IPR023214">
    <property type="entry name" value="HAD_sf"/>
</dbReference>
<dbReference type="Proteomes" id="UP000078454">
    <property type="component" value="Unassembled WGS sequence"/>
</dbReference>
<reference evidence="1 2" key="1">
    <citation type="submission" date="2016-05" db="EMBL/GenBank/DDBJ databases">
        <title>Paenibacillus sp. 1ZS3-15 nov., isolated from the rhizosphere soil.</title>
        <authorList>
            <person name="Zhang X.X."/>
            <person name="Zhang J."/>
        </authorList>
    </citation>
    <scope>NUCLEOTIDE SEQUENCE [LARGE SCALE GENOMIC DNA]</scope>
    <source>
        <strain evidence="1 2">1ZS3-15</strain>
    </source>
</reference>
<dbReference type="SUPFAM" id="SSF56784">
    <property type="entry name" value="HAD-like"/>
    <property type="match status" value="1"/>
</dbReference>